<evidence type="ECO:0000256" key="8">
    <source>
        <dbReference type="ARBA" id="ARBA00023306"/>
    </source>
</evidence>
<dbReference type="AlphaFoldDB" id="A0A286G4S4"/>
<feature type="domain" description="POTRA" evidence="11">
    <location>
        <begin position="98"/>
        <end position="166"/>
    </location>
</feature>
<dbReference type="InterPro" id="IPR034746">
    <property type="entry name" value="POTRA"/>
</dbReference>
<evidence type="ECO:0000256" key="6">
    <source>
        <dbReference type="ARBA" id="ARBA00022989"/>
    </source>
</evidence>
<evidence type="ECO:0000256" key="7">
    <source>
        <dbReference type="ARBA" id="ARBA00023136"/>
    </source>
</evidence>
<dbReference type="PANTHER" id="PTHR35851">
    <property type="entry name" value="CELL DIVISION PROTEIN FTSQ"/>
    <property type="match status" value="1"/>
</dbReference>
<feature type="compositionally biased region" description="Low complexity" evidence="10">
    <location>
        <begin position="310"/>
        <end position="328"/>
    </location>
</feature>
<dbReference type="GO" id="GO:0032153">
    <property type="term" value="C:cell division site"/>
    <property type="evidence" value="ECO:0007669"/>
    <property type="project" value="UniProtKB-UniRule"/>
</dbReference>
<dbReference type="Pfam" id="PF08478">
    <property type="entry name" value="POTRA_1"/>
    <property type="match status" value="1"/>
</dbReference>
<evidence type="ECO:0000256" key="4">
    <source>
        <dbReference type="ARBA" id="ARBA00022618"/>
    </source>
</evidence>
<name>A0A286G4S4_9PROT</name>
<gene>
    <name evidence="9" type="primary">ftsQ</name>
    <name evidence="12" type="ORF">SAMN05421508_101574</name>
</gene>
<dbReference type="InterPro" id="IPR005548">
    <property type="entry name" value="Cell_div_FtsQ/DivIB_C"/>
</dbReference>
<dbReference type="PROSITE" id="PS51779">
    <property type="entry name" value="POTRA"/>
    <property type="match status" value="1"/>
</dbReference>
<feature type="region of interest" description="Disordered" evidence="10">
    <location>
        <begin position="305"/>
        <end position="328"/>
    </location>
</feature>
<keyword evidence="13" id="KW-1185">Reference proteome</keyword>
<dbReference type="Gene3D" id="3.10.20.310">
    <property type="entry name" value="membrane protein fhac"/>
    <property type="match status" value="1"/>
</dbReference>
<evidence type="ECO:0000256" key="5">
    <source>
        <dbReference type="ARBA" id="ARBA00022692"/>
    </source>
</evidence>
<dbReference type="InterPro" id="IPR013685">
    <property type="entry name" value="POTRA_FtsQ_type"/>
</dbReference>
<keyword evidence="3 9" id="KW-0997">Cell inner membrane</keyword>
<keyword evidence="8 9" id="KW-0131">Cell cycle</keyword>
<keyword evidence="7 9" id="KW-0472">Membrane</keyword>
<comment type="function">
    <text evidence="9">Essential cell division protein.</text>
</comment>
<keyword evidence="2 9" id="KW-1003">Cell membrane</keyword>
<keyword evidence="6 9" id="KW-1133">Transmembrane helix</keyword>
<evidence type="ECO:0000256" key="2">
    <source>
        <dbReference type="ARBA" id="ARBA00022475"/>
    </source>
</evidence>
<dbReference type="InterPro" id="IPR026579">
    <property type="entry name" value="FtsQ"/>
</dbReference>
<evidence type="ECO:0000256" key="10">
    <source>
        <dbReference type="SAM" id="MobiDB-lite"/>
    </source>
</evidence>
<dbReference type="Proteomes" id="UP000219621">
    <property type="component" value="Unassembled WGS sequence"/>
</dbReference>
<dbReference type="GO" id="GO:0005886">
    <property type="term" value="C:plasma membrane"/>
    <property type="evidence" value="ECO:0007669"/>
    <property type="project" value="UniProtKB-SubCell"/>
</dbReference>
<evidence type="ECO:0000256" key="3">
    <source>
        <dbReference type="ARBA" id="ARBA00022519"/>
    </source>
</evidence>
<comment type="similarity">
    <text evidence="9">Belongs to the FtsQ/DivIB family. FtsQ subfamily.</text>
</comment>
<dbReference type="HAMAP" id="MF_00911">
    <property type="entry name" value="FtsQ_subfam"/>
    <property type="match status" value="1"/>
</dbReference>
<comment type="subcellular location">
    <subcellularLocation>
        <location evidence="9">Cell inner membrane</location>
        <topology evidence="9">Single-pass type II membrane protein</topology>
    </subcellularLocation>
    <subcellularLocation>
        <location evidence="1">Membrane</location>
    </subcellularLocation>
    <text evidence="9">Localizes to the division septum.</text>
</comment>
<proteinExistence type="inferred from homology"/>
<dbReference type="Pfam" id="PF03799">
    <property type="entry name" value="FtsQ_DivIB_C"/>
    <property type="match status" value="1"/>
</dbReference>
<dbReference type="GO" id="GO:0043093">
    <property type="term" value="P:FtsZ-dependent cytokinesis"/>
    <property type="evidence" value="ECO:0007669"/>
    <property type="project" value="UniProtKB-UniRule"/>
</dbReference>
<evidence type="ECO:0000259" key="11">
    <source>
        <dbReference type="PROSITE" id="PS51779"/>
    </source>
</evidence>
<keyword evidence="4 9" id="KW-0132">Cell division</keyword>
<evidence type="ECO:0000313" key="12">
    <source>
        <dbReference type="EMBL" id="SOD90531.1"/>
    </source>
</evidence>
<reference evidence="13" key="1">
    <citation type="submission" date="2017-09" db="EMBL/GenBank/DDBJ databases">
        <authorList>
            <person name="Varghese N."/>
            <person name="Submissions S."/>
        </authorList>
    </citation>
    <scope>NUCLEOTIDE SEQUENCE [LARGE SCALE GENOMIC DNA]</scope>
    <source>
        <strain evidence="13">USBA 140</strain>
    </source>
</reference>
<dbReference type="GO" id="GO:0090529">
    <property type="term" value="P:cell septum assembly"/>
    <property type="evidence" value="ECO:0007669"/>
    <property type="project" value="InterPro"/>
</dbReference>
<sequence length="328" mass="34683">MRLLSLAVPLPPLDIFPGRGGKSVKRTAAPRQGASAAAARTVRRRRRLPRVDGRIAGAALLSLAVSLGAAWLVGSGALDRGMAASGSAVATVSQGLGLTVNNLMVEGRNRTDGRDILAALNVQRGASILDLDMQAAREALEALPWVSKAVVSRRLPDTVHVRIEERTPIALWQREDGQFMLTDAGGAAIPVQDVGTWGHLPVIVGGGAPAAAAELFAMLNGEPSLAPRVKAATRRGDRRWDILLDDFEHGITVKLPETGAAAAWARMAQIEQTHRMLANDLTEIDLRLTDRVVVRLNGDGIPVGDRMKGGPKLKAMPLPLAPGAGREA</sequence>
<evidence type="ECO:0000256" key="1">
    <source>
        <dbReference type="ARBA" id="ARBA00004370"/>
    </source>
</evidence>
<dbReference type="PANTHER" id="PTHR35851:SF1">
    <property type="entry name" value="CELL DIVISION PROTEIN FTSQ"/>
    <property type="match status" value="1"/>
</dbReference>
<accession>A0A286G4S4</accession>
<protein>
    <recommendedName>
        <fullName evidence="9">Cell division protein FtsQ</fullName>
    </recommendedName>
</protein>
<keyword evidence="5 9" id="KW-0812">Transmembrane</keyword>
<evidence type="ECO:0000313" key="13">
    <source>
        <dbReference type="Proteomes" id="UP000219621"/>
    </source>
</evidence>
<dbReference type="OrthoDB" id="9783091at2"/>
<feature type="transmembrane region" description="Helical" evidence="9">
    <location>
        <begin position="53"/>
        <end position="73"/>
    </location>
</feature>
<evidence type="ECO:0000256" key="9">
    <source>
        <dbReference type="HAMAP-Rule" id="MF_00911"/>
    </source>
</evidence>
<organism evidence="12 13">
    <name type="scientific">Caenispirillum bisanense</name>
    <dbReference type="NCBI Taxonomy" id="414052"/>
    <lineage>
        <taxon>Bacteria</taxon>
        <taxon>Pseudomonadati</taxon>
        <taxon>Pseudomonadota</taxon>
        <taxon>Alphaproteobacteria</taxon>
        <taxon>Rhodospirillales</taxon>
        <taxon>Novispirillaceae</taxon>
        <taxon>Caenispirillum</taxon>
    </lineage>
</organism>
<dbReference type="RefSeq" id="WP_097277450.1">
    <property type="nucleotide sequence ID" value="NZ_OCNJ01000001.1"/>
</dbReference>
<dbReference type="EMBL" id="OCNJ01000001">
    <property type="protein sequence ID" value="SOD90531.1"/>
    <property type="molecule type" value="Genomic_DNA"/>
</dbReference>